<accession>A0A976RQW0</accession>
<dbReference type="Gene3D" id="3.20.20.140">
    <property type="entry name" value="Metal-dependent hydrolases"/>
    <property type="match status" value="1"/>
</dbReference>
<dbReference type="Gene3D" id="2.30.40.10">
    <property type="entry name" value="Urease, subunit C, domain 1"/>
    <property type="match status" value="1"/>
</dbReference>
<dbReference type="CDD" id="cd01299">
    <property type="entry name" value="Met_dep_hydrolase_A"/>
    <property type="match status" value="1"/>
</dbReference>
<dbReference type="Pfam" id="PF01979">
    <property type="entry name" value="Amidohydro_1"/>
    <property type="match status" value="1"/>
</dbReference>
<dbReference type="Proteomes" id="UP000831181">
    <property type="component" value="Plasmid p1unnamed"/>
</dbReference>
<dbReference type="InterPro" id="IPR006680">
    <property type="entry name" value="Amidohydro-rel"/>
</dbReference>
<evidence type="ECO:0000259" key="1">
    <source>
        <dbReference type="Pfam" id="PF01979"/>
    </source>
</evidence>
<dbReference type="GO" id="GO:0016810">
    <property type="term" value="F:hydrolase activity, acting on carbon-nitrogen (but not peptide) bonds"/>
    <property type="evidence" value="ECO:0007669"/>
    <property type="project" value="InterPro"/>
</dbReference>
<feature type="domain" description="Amidohydrolase-related" evidence="1">
    <location>
        <begin position="53"/>
        <end position="379"/>
    </location>
</feature>
<keyword evidence="2" id="KW-0614">Plasmid</keyword>
<dbReference type="PANTHER" id="PTHR43135:SF3">
    <property type="entry name" value="ALPHA-D-RIBOSE 1-METHYLPHOSPHONATE 5-TRIPHOSPHATE DIPHOSPHATASE"/>
    <property type="match status" value="1"/>
</dbReference>
<proteinExistence type="predicted"/>
<organism evidence="2 3">
    <name type="scientific">Nicoliella spurrieriana</name>
    <dbReference type="NCBI Taxonomy" id="2925830"/>
    <lineage>
        <taxon>Bacteria</taxon>
        <taxon>Bacillati</taxon>
        <taxon>Bacillota</taxon>
        <taxon>Bacilli</taxon>
        <taxon>Lactobacillales</taxon>
        <taxon>Lactobacillaceae</taxon>
        <taxon>Nicoliella</taxon>
    </lineage>
</organism>
<dbReference type="AlphaFoldDB" id="A0A976RQW0"/>
<dbReference type="InterPro" id="IPR051781">
    <property type="entry name" value="Metallo-dep_Hydrolase"/>
</dbReference>
<dbReference type="RefSeq" id="WP_260115931.1">
    <property type="nucleotide sequence ID" value="NZ_CP093360.1"/>
</dbReference>
<name>A0A976RQW0_9LACO</name>
<keyword evidence="3" id="KW-1185">Reference proteome</keyword>
<reference evidence="2" key="1">
    <citation type="journal article" date="2022" name="Int. J. Syst. Evol. Microbiol.">
        <title>Apilactobacillus apisilvae sp. nov., Nicolia spurrieriana gen. nov. sp. nov., Bombilactobacillus folatiphilus sp. nov. and Bombilactobacillus thymidiniphilus sp. nov., four new lactic acid bacterial isolates from stingless bees Tetragonula carbonaria and Austroplebeia australis.</title>
        <authorList>
            <person name="Oliphant S.A."/>
            <person name="Watson-Haigh N.S."/>
            <person name="Sumby K.M."/>
            <person name="Gardner J."/>
            <person name="Groom S."/>
            <person name="Jiranek V."/>
        </authorList>
    </citation>
    <scope>NUCLEOTIDE SEQUENCE</scope>
    <source>
        <strain evidence="2">SGEP1_A5</strain>
    </source>
</reference>
<evidence type="ECO:0000313" key="2">
    <source>
        <dbReference type="EMBL" id="UQS86124.1"/>
    </source>
</evidence>
<dbReference type="EMBL" id="CP093360">
    <property type="protein sequence ID" value="UQS86124.1"/>
    <property type="molecule type" value="Genomic_DNA"/>
</dbReference>
<sequence>MADVFYSNFNLFNGKDNQVVNDSWFSVDSTTGKITQVGTGTAPEEAIDLNGQYVMPGMINAHTHTSLDPSSHDGDGSADIVTVVTRSIQHLHELMKSGVTYVRECGSSYGVDRTLAKLQATGKLDQVPAIMPAGEPMTMTGGHGVLFHGGNAVDSPDEMRKGVRKNFAEGAQCIKVMATGGVMSINDNMVQPQLKVPEMKVAVEETHSKGSIVAAHAEANPGILNAIEAGVDSIEHGYYINDEEIQMLVDHGIYLTPTLTVAQSIVDHSDELPDWEVAKNTACTEAGYRNFKKAYKAGVKLVLGTDAGCPYTYFGSTPREFDLMVNKLGMSNFDALTASTRSAELMKLTDYGTLEVGKFADFLVLKGNPLADVQAVAQEDKQVYQHGKRKY</sequence>
<dbReference type="PANTHER" id="PTHR43135">
    <property type="entry name" value="ALPHA-D-RIBOSE 1-METHYLPHOSPHONATE 5-TRIPHOSPHATE DIPHOSPHATASE"/>
    <property type="match status" value="1"/>
</dbReference>
<gene>
    <name evidence="2" type="ORF">MOO44_00325</name>
</gene>
<dbReference type="SUPFAM" id="SSF51338">
    <property type="entry name" value="Composite domain of metallo-dependent hydrolases"/>
    <property type="match status" value="1"/>
</dbReference>
<dbReference type="InterPro" id="IPR011059">
    <property type="entry name" value="Metal-dep_hydrolase_composite"/>
</dbReference>
<dbReference type="KEGG" id="lbe:MOO44_00325"/>
<dbReference type="SUPFAM" id="SSF51556">
    <property type="entry name" value="Metallo-dependent hydrolases"/>
    <property type="match status" value="1"/>
</dbReference>
<evidence type="ECO:0000313" key="3">
    <source>
        <dbReference type="Proteomes" id="UP000831181"/>
    </source>
</evidence>
<geneLocation type="plasmid" evidence="2 3">
    <name>p1unnamed</name>
</geneLocation>
<dbReference type="InterPro" id="IPR032466">
    <property type="entry name" value="Metal_Hydrolase"/>
</dbReference>
<dbReference type="InterPro" id="IPR057744">
    <property type="entry name" value="OTAase-like"/>
</dbReference>
<protein>
    <submittedName>
        <fullName evidence="2">Amidohydrolase family protein</fullName>
    </submittedName>
</protein>